<dbReference type="Pfam" id="PF17919">
    <property type="entry name" value="RT_RNaseH_2"/>
    <property type="match status" value="1"/>
</dbReference>
<reference evidence="2" key="1">
    <citation type="submission" date="2018-02" db="EMBL/GenBank/DDBJ databases">
        <authorList>
            <person name="Cohen D.B."/>
            <person name="Kent A.D."/>
        </authorList>
    </citation>
    <scope>NUCLEOTIDE SEQUENCE</scope>
</reference>
<dbReference type="PANTHER" id="PTHR34072:SF57">
    <property type="entry name" value="RNA-DIRECTED DNA POLYMERASE"/>
    <property type="match status" value="1"/>
</dbReference>
<dbReference type="GO" id="GO:0003676">
    <property type="term" value="F:nucleic acid binding"/>
    <property type="evidence" value="ECO:0007669"/>
    <property type="project" value="InterPro"/>
</dbReference>
<dbReference type="AlphaFoldDB" id="A0A2N9HH27"/>
<sequence>MSRIIVFELDFFVLTNGWRPRFEELPKSELKPLPSSIEIPKLELKQLPSELKYAFLESGDTFPVVISSKLTVEQEGSLVQLLKKHKTAIGWTIADIKGISPLVCTHKLHFEEEVKTSREPQRRLNPNMKEVVKSEVLKLLDAGIIYPIADSKWVSPTQVVPKKSGVTVVENELGELVPTKLVTGWRMCIDYRKLNAATRKDHFPLPFIDQVLERVAGHSFYCFLDGYSGYYQIEIDLEDQDKTYFYIDMVGEFMEVFMDDLSVFGDSFDGCLENLGKVLARCEEQEPCLELGEVPFHACQEAFAKLIDKLTSAPIMRSPDWSLPFELMCDASDYAIGAVLGQRKDNKPYVIYYASRTLNCAQMNYTTTEKELLAIVFALDKFRAYLIGSPIVVFTDHACPQEFSLTIKDKKGVENVVADHLSRLTFEDNSDHLPINDEFPDEHLFVISELPWYAHIVNYLVVATSYHPQTSGQVELANREIKQILEKTVSPDRKDWSLRLLDALWAYRTAFKTPLGMSPYRLVFGKPCHLPVELEHKAYWAIKAFNFDLDEAGKLRKLQLNELEELRNDAYESSKIYKAKMKIFHDKRILRKTFEVNQKVYLYDSRLHKHPGKLRSRWDGPYVVKRVFENGAIEVEDPRDGRIFKVNGQRLKPALDRFVPEEETISLEDPVYRDE</sequence>
<dbReference type="InterPro" id="IPR043502">
    <property type="entry name" value="DNA/RNA_pol_sf"/>
</dbReference>
<gene>
    <name evidence="2" type="ORF">FSB_LOCUS38915</name>
</gene>
<protein>
    <recommendedName>
        <fullName evidence="1">Reverse transcriptase/retrotransposon-derived protein RNase H-like domain-containing protein</fullName>
    </recommendedName>
</protein>
<evidence type="ECO:0000259" key="1">
    <source>
        <dbReference type="Pfam" id="PF17919"/>
    </source>
</evidence>
<dbReference type="PANTHER" id="PTHR34072">
    <property type="entry name" value="ENZYMATIC POLYPROTEIN-RELATED"/>
    <property type="match status" value="1"/>
</dbReference>
<dbReference type="CDD" id="cd09274">
    <property type="entry name" value="RNase_HI_RT_Ty3"/>
    <property type="match status" value="1"/>
</dbReference>
<dbReference type="InterPro" id="IPR041577">
    <property type="entry name" value="RT_RNaseH_2"/>
</dbReference>
<accession>A0A2N9HH27</accession>
<evidence type="ECO:0000313" key="2">
    <source>
        <dbReference type="EMBL" id="SPD11033.1"/>
    </source>
</evidence>
<dbReference type="Gene3D" id="3.30.420.10">
    <property type="entry name" value="Ribonuclease H-like superfamily/Ribonuclease H"/>
    <property type="match status" value="1"/>
</dbReference>
<dbReference type="CDD" id="cd01647">
    <property type="entry name" value="RT_LTR"/>
    <property type="match status" value="1"/>
</dbReference>
<proteinExistence type="predicted"/>
<name>A0A2N9HH27_FAGSY</name>
<dbReference type="SUPFAM" id="SSF53098">
    <property type="entry name" value="Ribonuclease H-like"/>
    <property type="match status" value="1"/>
</dbReference>
<dbReference type="Gene3D" id="3.10.10.10">
    <property type="entry name" value="HIV Type 1 Reverse Transcriptase, subunit A, domain 1"/>
    <property type="match status" value="1"/>
</dbReference>
<dbReference type="InterPro" id="IPR036397">
    <property type="entry name" value="RNaseH_sf"/>
</dbReference>
<dbReference type="SUPFAM" id="SSF56672">
    <property type="entry name" value="DNA/RNA polymerases"/>
    <property type="match status" value="1"/>
</dbReference>
<dbReference type="EMBL" id="OIVN01003412">
    <property type="protein sequence ID" value="SPD11033.1"/>
    <property type="molecule type" value="Genomic_DNA"/>
</dbReference>
<organism evidence="2">
    <name type="scientific">Fagus sylvatica</name>
    <name type="common">Beechnut</name>
    <dbReference type="NCBI Taxonomy" id="28930"/>
    <lineage>
        <taxon>Eukaryota</taxon>
        <taxon>Viridiplantae</taxon>
        <taxon>Streptophyta</taxon>
        <taxon>Embryophyta</taxon>
        <taxon>Tracheophyta</taxon>
        <taxon>Spermatophyta</taxon>
        <taxon>Magnoliopsida</taxon>
        <taxon>eudicotyledons</taxon>
        <taxon>Gunneridae</taxon>
        <taxon>Pentapetalae</taxon>
        <taxon>rosids</taxon>
        <taxon>fabids</taxon>
        <taxon>Fagales</taxon>
        <taxon>Fagaceae</taxon>
        <taxon>Fagus</taxon>
    </lineage>
</organism>
<dbReference type="Gene3D" id="3.10.20.370">
    <property type="match status" value="1"/>
</dbReference>
<dbReference type="FunFam" id="3.10.20.370:FF:000001">
    <property type="entry name" value="Retrovirus-related Pol polyprotein from transposon 17.6-like protein"/>
    <property type="match status" value="1"/>
</dbReference>
<dbReference type="InterPro" id="IPR012337">
    <property type="entry name" value="RNaseH-like_sf"/>
</dbReference>
<feature type="domain" description="Reverse transcriptase/retrotransposon-derived protein RNase H-like" evidence="1">
    <location>
        <begin position="298"/>
        <end position="393"/>
    </location>
</feature>